<gene>
    <name evidence="1" type="ORF">DZA28_23055</name>
</gene>
<proteinExistence type="predicted"/>
<organism evidence="1 2">
    <name type="scientific">Pseudomonas alloputida</name>
    <dbReference type="NCBI Taxonomy" id="1940621"/>
    <lineage>
        <taxon>Bacteria</taxon>
        <taxon>Pseudomonadati</taxon>
        <taxon>Pseudomonadota</taxon>
        <taxon>Gammaproteobacteria</taxon>
        <taxon>Pseudomonadales</taxon>
        <taxon>Pseudomonadaceae</taxon>
        <taxon>Pseudomonas</taxon>
    </lineage>
</organism>
<accession>A0ABY3DAH6</accession>
<dbReference type="Proteomes" id="UP001165882">
    <property type="component" value="Unassembled WGS sequence"/>
</dbReference>
<protein>
    <submittedName>
        <fullName evidence="1">Uncharacterized protein</fullName>
    </submittedName>
</protein>
<sequence length="59" mass="6330">MRPFRDTRPLPQVLLSPGGGIFGLPPKGWIDVQLLGAFQVLLPYEGGVRGSGLASRKGR</sequence>
<evidence type="ECO:0000313" key="1">
    <source>
        <dbReference type="EMBL" id="TRZ62658.1"/>
    </source>
</evidence>
<reference evidence="1 2" key="1">
    <citation type="journal article" date="2019" name="Biocontrol Sci. Technol.">
        <title>Pseudomonas putida strain B2017 produced as technical grade active ingredient controls fungal and bacterial crop diseases.</title>
        <authorList>
            <person name="Oliver C."/>
            <person name="Hernandez I."/>
            <person name="Caminal M."/>
            <person name="Lara J.M."/>
            <person name="Fernandez C."/>
        </authorList>
    </citation>
    <scope>NUCLEOTIDE SEQUENCE [LARGE SCALE GENOMIC DNA]</scope>
    <source>
        <strain evidence="1 2">B2017</strain>
    </source>
</reference>
<comment type="caution">
    <text evidence="1">The sequence shown here is derived from an EMBL/GenBank/DDBJ whole genome shotgun (WGS) entry which is preliminary data.</text>
</comment>
<name>A0ABY3DAH6_9PSED</name>
<evidence type="ECO:0000313" key="2">
    <source>
        <dbReference type="Proteomes" id="UP001165882"/>
    </source>
</evidence>
<keyword evidence="2" id="KW-1185">Reference proteome</keyword>
<dbReference type="EMBL" id="QWEF01000001">
    <property type="protein sequence ID" value="TRZ62658.1"/>
    <property type="molecule type" value="Genomic_DNA"/>
</dbReference>